<keyword evidence="1" id="KW-0479">Metal-binding</keyword>
<evidence type="ECO:0000313" key="8">
    <source>
        <dbReference type="Proteomes" id="UP000800035"/>
    </source>
</evidence>
<feature type="domain" description="MYND-type" evidence="6">
    <location>
        <begin position="7"/>
        <end position="48"/>
    </location>
</feature>
<dbReference type="SUPFAM" id="SSF144232">
    <property type="entry name" value="HIT/MYND zinc finger-like"/>
    <property type="match status" value="1"/>
</dbReference>
<gene>
    <name evidence="7" type="ORF">CC80DRAFT_493726</name>
</gene>
<evidence type="ECO:0000256" key="3">
    <source>
        <dbReference type="ARBA" id="ARBA00022833"/>
    </source>
</evidence>
<evidence type="ECO:0000256" key="2">
    <source>
        <dbReference type="ARBA" id="ARBA00022771"/>
    </source>
</evidence>
<evidence type="ECO:0000313" key="7">
    <source>
        <dbReference type="EMBL" id="KAF1954603.1"/>
    </source>
</evidence>
<feature type="region of interest" description="Disordered" evidence="5">
    <location>
        <begin position="54"/>
        <end position="79"/>
    </location>
</feature>
<dbReference type="Proteomes" id="UP000800035">
    <property type="component" value="Unassembled WGS sequence"/>
</dbReference>
<evidence type="ECO:0000256" key="4">
    <source>
        <dbReference type="PROSITE-ProRule" id="PRU00134"/>
    </source>
</evidence>
<sequence length="245" mass="27592">MSTTRACAKCQKTDDDAPNMKRCAKCQTTHYCSRECQKVHWKIHKKVCSTNAASHAEGDSKSGPNIEHASGYKTPRVKSLSKQIPDPFTRLDNNTYLHDRPEQDVYKLLIDAFRMRQADEFKFGGRRDPNSVYTGAPSSITGFREFISQATRVLPPWWDTEKAKECEQFGENDGHFSTLKKKLDKATMIEEYGDERMPMQVRMLAEEVYGCPPAGSGPGTAMRQLMMAMESGNGSDGMHMTMMGL</sequence>
<protein>
    <submittedName>
        <fullName evidence="7">Putative MYND domain protein</fullName>
    </submittedName>
</protein>
<dbReference type="Pfam" id="PF01753">
    <property type="entry name" value="zf-MYND"/>
    <property type="match status" value="1"/>
</dbReference>
<dbReference type="Gene3D" id="6.10.140.2220">
    <property type="match status" value="1"/>
</dbReference>
<keyword evidence="3" id="KW-0862">Zinc</keyword>
<evidence type="ECO:0000256" key="1">
    <source>
        <dbReference type="ARBA" id="ARBA00022723"/>
    </source>
</evidence>
<dbReference type="AlphaFoldDB" id="A0A6A5TNX5"/>
<evidence type="ECO:0000256" key="5">
    <source>
        <dbReference type="SAM" id="MobiDB-lite"/>
    </source>
</evidence>
<accession>A0A6A5TNX5</accession>
<dbReference type="EMBL" id="ML976998">
    <property type="protein sequence ID" value="KAF1954603.1"/>
    <property type="molecule type" value="Genomic_DNA"/>
</dbReference>
<keyword evidence="8" id="KW-1185">Reference proteome</keyword>
<dbReference type="GO" id="GO:0008270">
    <property type="term" value="F:zinc ion binding"/>
    <property type="evidence" value="ECO:0007669"/>
    <property type="project" value="UniProtKB-KW"/>
</dbReference>
<reference evidence="7" key="1">
    <citation type="journal article" date="2020" name="Stud. Mycol.">
        <title>101 Dothideomycetes genomes: a test case for predicting lifestyles and emergence of pathogens.</title>
        <authorList>
            <person name="Haridas S."/>
            <person name="Albert R."/>
            <person name="Binder M."/>
            <person name="Bloem J."/>
            <person name="Labutti K."/>
            <person name="Salamov A."/>
            <person name="Andreopoulos B."/>
            <person name="Baker S."/>
            <person name="Barry K."/>
            <person name="Bills G."/>
            <person name="Bluhm B."/>
            <person name="Cannon C."/>
            <person name="Castanera R."/>
            <person name="Culley D."/>
            <person name="Daum C."/>
            <person name="Ezra D."/>
            <person name="Gonzalez J."/>
            <person name="Henrissat B."/>
            <person name="Kuo A."/>
            <person name="Liang C."/>
            <person name="Lipzen A."/>
            <person name="Lutzoni F."/>
            <person name="Magnuson J."/>
            <person name="Mondo S."/>
            <person name="Nolan M."/>
            <person name="Ohm R."/>
            <person name="Pangilinan J."/>
            <person name="Park H.-J."/>
            <person name="Ramirez L."/>
            <person name="Alfaro M."/>
            <person name="Sun H."/>
            <person name="Tritt A."/>
            <person name="Yoshinaga Y."/>
            <person name="Zwiers L.-H."/>
            <person name="Turgeon B."/>
            <person name="Goodwin S."/>
            <person name="Spatafora J."/>
            <person name="Crous P."/>
            <person name="Grigoriev I."/>
        </authorList>
    </citation>
    <scope>NUCLEOTIDE SEQUENCE</scope>
    <source>
        <strain evidence="7">CBS 675.92</strain>
    </source>
</reference>
<dbReference type="PROSITE" id="PS50865">
    <property type="entry name" value="ZF_MYND_2"/>
    <property type="match status" value="1"/>
</dbReference>
<organism evidence="7 8">
    <name type="scientific">Byssothecium circinans</name>
    <dbReference type="NCBI Taxonomy" id="147558"/>
    <lineage>
        <taxon>Eukaryota</taxon>
        <taxon>Fungi</taxon>
        <taxon>Dikarya</taxon>
        <taxon>Ascomycota</taxon>
        <taxon>Pezizomycotina</taxon>
        <taxon>Dothideomycetes</taxon>
        <taxon>Pleosporomycetidae</taxon>
        <taxon>Pleosporales</taxon>
        <taxon>Massarineae</taxon>
        <taxon>Massarinaceae</taxon>
        <taxon>Byssothecium</taxon>
    </lineage>
</organism>
<name>A0A6A5TNX5_9PLEO</name>
<keyword evidence="2 4" id="KW-0863">Zinc-finger</keyword>
<dbReference type="OrthoDB" id="432970at2759"/>
<dbReference type="InterPro" id="IPR002893">
    <property type="entry name" value="Znf_MYND"/>
</dbReference>
<dbReference type="PROSITE" id="PS01360">
    <property type="entry name" value="ZF_MYND_1"/>
    <property type="match status" value="1"/>
</dbReference>
<proteinExistence type="predicted"/>
<evidence type="ECO:0000259" key="6">
    <source>
        <dbReference type="PROSITE" id="PS50865"/>
    </source>
</evidence>